<dbReference type="NCBIfam" id="TIGR04183">
    <property type="entry name" value="Por_Secre_tail"/>
    <property type="match status" value="1"/>
</dbReference>
<comment type="caution">
    <text evidence="1">The sequence shown here is derived from an EMBL/GenBank/DDBJ whole genome shotgun (WGS) entry which is preliminary data.</text>
</comment>
<evidence type="ECO:0000313" key="1">
    <source>
        <dbReference type="EMBL" id="HHF53453.1"/>
    </source>
</evidence>
<gene>
    <name evidence="1" type="ORF">ENL43_03715</name>
</gene>
<sequence>MVLVKSPLVGDGVEQKVIIRGTVVDNISPDTETVYAHLSSFRVEWGYGEYPEEFSTEGITYPNGQGEVIDDILAEIIPPFRTGKITIKVTAYSLEGDSAIRYVWVNFSPLKLTWWGNYSFEDNIDSYCDTLHMHISLMDTTDVNVLRAEIMRNDSVIYVIDKFNDPVWDTGWAYFTTYDLRDSVGKFLEGEDYSLIAWVTRAGDTVSTLRKHFSIHHCSLVTDDRSATYPPQVRHLEILPCTDTSSCIDSLYLTYLSKGDVFLAKGIRWYEIQPEKEKWIVYYDSITTTKPLSNNGLRDHYPSILLDTLERKLFVAWGDETGTLHIYEENLTDNRSREYKLGLWGKIIFTDIEKVDSTIYIVYSGTFSRRTFLGLVKFNNANFDILRRWEFESKLCLPDLATAGGNLYLAIKKGKDLRLYHIPDWDSINIRKEIEDSLPHDTFDITNFALGEVESNPDLILLLARKDKAGLVLSILKDSVLNTVSFQHVDSSFEEYTEAVISKDWLDIVGYSSAENWDYRVIFGWDTCSEGWCELSRDHHLTNSIFRSGITYGGVVGYWYNGPINFIELCHNMEWKYRTEKVNTNFEEKISYNFFKPYPNPASEDMNFKFVLPEKDKVVMEIYTIEGRCIGRLEKVYEAGYHVLKLSAILPQNKMPSGVYFYRFKYRGKKEKGKFVWIKRITSP</sequence>
<dbReference type="EMBL" id="DRTX01000193">
    <property type="protein sequence ID" value="HHF53453.1"/>
    <property type="molecule type" value="Genomic_DNA"/>
</dbReference>
<proteinExistence type="predicted"/>
<dbReference type="Proteomes" id="UP000886050">
    <property type="component" value="Unassembled WGS sequence"/>
</dbReference>
<organism evidence="1">
    <name type="scientific">candidate division WOR-3 bacterium</name>
    <dbReference type="NCBI Taxonomy" id="2052148"/>
    <lineage>
        <taxon>Bacteria</taxon>
        <taxon>Bacteria division WOR-3</taxon>
    </lineage>
</organism>
<dbReference type="InterPro" id="IPR026444">
    <property type="entry name" value="Secre_tail"/>
</dbReference>
<dbReference type="AlphaFoldDB" id="A0A7V5HNP4"/>
<protein>
    <submittedName>
        <fullName evidence="1">T9SS type A sorting domain-containing protein</fullName>
    </submittedName>
</protein>
<reference evidence="1" key="1">
    <citation type="journal article" date="2020" name="mSystems">
        <title>Genome- and Community-Level Interaction Insights into Carbon Utilization and Element Cycling Functions of Hydrothermarchaeota in Hydrothermal Sediment.</title>
        <authorList>
            <person name="Zhou Z."/>
            <person name="Liu Y."/>
            <person name="Xu W."/>
            <person name="Pan J."/>
            <person name="Luo Z.H."/>
            <person name="Li M."/>
        </authorList>
    </citation>
    <scope>NUCLEOTIDE SEQUENCE [LARGE SCALE GENOMIC DNA]</scope>
    <source>
        <strain evidence="1">HyVt-96</strain>
    </source>
</reference>
<accession>A0A7V5HNP4</accession>
<name>A0A7V5HNP4_UNCW3</name>